<evidence type="ECO:0000313" key="3">
    <source>
        <dbReference type="Proteomes" id="UP001066276"/>
    </source>
</evidence>
<dbReference type="Pfam" id="PF04300">
    <property type="entry name" value="FBA"/>
    <property type="match status" value="1"/>
</dbReference>
<dbReference type="AlphaFoldDB" id="A0AAV7N0W9"/>
<dbReference type="SMART" id="SM01198">
    <property type="entry name" value="FBA"/>
    <property type="match status" value="1"/>
</dbReference>
<keyword evidence="3" id="KW-1185">Reference proteome</keyword>
<reference evidence="2" key="1">
    <citation type="journal article" date="2022" name="bioRxiv">
        <title>Sequencing and chromosome-scale assembly of the giantPleurodeles waltlgenome.</title>
        <authorList>
            <person name="Brown T."/>
            <person name="Elewa A."/>
            <person name="Iarovenko S."/>
            <person name="Subramanian E."/>
            <person name="Araus A.J."/>
            <person name="Petzold A."/>
            <person name="Susuki M."/>
            <person name="Suzuki K.-i.T."/>
            <person name="Hayashi T."/>
            <person name="Toyoda A."/>
            <person name="Oliveira C."/>
            <person name="Osipova E."/>
            <person name="Leigh N.D."/>
            <person name="Simon A."/>
            <person name="Yun M.H."/>
        </authorList>
    </citation>
    <scope>NUCLEOTIDE SEQUENCE</scope>
    <source>
        <strain evidence="2">20211129_DDA</strain>
        <tissue evidence="2">Liver</tissue>
    </source>
</reference>
<proteinExistence type="predicted"/>
<dbReference type="GO" id="GO:0061630">
    <property type="term" value="F:ubiquitin protein ligase activity"/>
    <property type="evidence" value="ECO:0007669"/>
    <property type="project" value="TreeGrafter"/>
</dbReference>
<dbReference type="GO" id="GO:0036503">
    <property type="term" value="P:ERAD pathway"/>
    <property type="evidence" value="ECO:0007669"/>
    <property type="project" value="TreeGrafter"/>
</dbReference>
<dbReference type="EMBL" id="JANPWB010000013">
    <property type="protein sequence ID" value="KAJ1109094.1"/>
    <property type="molecule type" value="Genomic_DNA"/>
</dbReference>
<protein>
    <recommendedName>
        <fullName evidence="1">FBA domain-containing protein</fullName>
    </recommendedName>
</protein>
<accession>A0AAV7N0W9</accession>
<feature type="domain" description="FBA" evidence="1">
    <location>
        <begin position="1"/>
        <end position="172"/>
    </location>
</feature>
<dbReference type="PANTHER" id="PTHR12125">
    <property type="entry name" value="F-BOX ONLY PROTEIN 6-LIKE PROTEIN"/>
    <property type="match status" value="1"/>
</dbReference>
<dbReference type="GO" id="GO:0006516">
    <property type="term" value="P:glycoprotein catabolic process"/>
    <property type="evidence" value="ECO:0007669"/>
    <property type="project" value="TreeGrafter"/>
</dbReference>
<dbReference type="PROSITE" id="PS51114">
    <property type="entry name" value="FBA"/>
    <property type="match status" value="1"/>
</dbReference>
<gene>
    <name evidence="2" type="ORF">NDU88_006460</name>
</gene>
<evidence type="ECO:0000313" key="2">
    <source>
        <dbReference type="EMBL" id="KAJ1109094.1"/>
    </source>
</evidence>
<comment type="caution">
    <text evidence="2">The sequence shown here is derived from an EMBL/GenBank/DDBJ whole genome shotgun (WGS) entry which is preliminary data.</text>
</comment>
<sequence>MASRNLLKNPSASEGFSHWQIENDGDGWEIVDLEGSSVAVAPRAFASSYGWCAKWQTIDLYDEGFSKQYLDQNQPEISISDWYGGRKDCGCQYEICVTLLASDEKEIIAEYKEAPDYIPKGNDGSYHQVWHVFRNYGPDVRYVKFFHKGKDTLTWAGHYGARVTNSSVTVKNP</sequence>
<dbReference type="InterPro" id="IPR008979">
    <property type="entry name" value="Galactose-bd-like_sf"/>
</dbReference>
<dbReference type="InterPro" id="IPR007397">
    <property type="entry name" value="F-box-assoc_dom"/>
</dbReference>
<dbReference type="Gene3D" id="2.60.120.260">
    <property type="entry name" value="Galactose-binding domain-like"/>
    <property type="match status" value="1"/>
</dbReference>
<dbReference type="GO" id="GO:0019005">
    <property type="term" value="C:SCF ubiquitin ligase complex"/>
    <property type="evidence" value="ECO:0007669"/>
    <property type="project" value="TreeGrafter"/>
</dbReference>
<name>A0AAV7N0W9_PLEWA</name>
<dbReference type="FunFam" id="2.60.120.260:FF:000012">
    <property type="entry name" value="F-box only protein 2"/>
    <property type="match status" value="1"/>
</dbReference>
<organism evidence="2 3">
    <name type="scientific">Pleurodeles waltl</name>
    <name type="common">Iberian ribbed newt</name>
    <dbReference type="NCBI Taxonomy" id="8319"/>
    <lineage>
        <taxon>Eukaryota</taxon>
        <taxon>Metazoa</taxon>
        <taxon>Chordata</taxon>
        <taxon>Craniata</taxon>
        <taxon>Vertebrata</taxon>
        <taxon>Euteleostomi</taxon>
        <taxon>Amphibia</taxon>
        <taxon>Batrachia</taxon>
        <taxon>Caudata</taxon>
        <taxon>Salamandroidea</taxon>
        <taxon>Salamandridae</taxon>
        <taxon>Pleurodelinae</taxon>
        <taxon>Pleurodeles</taxon>
    </lineage>
</organism>
<dbReference type="SUPFAM" id="SSF49785">
    <property type="entry name" value="Galactose-binding domain-like"/>
    <property type="match status" value="1"/>
</dbReference>
<dbReference type="Proteomes" id="UP001066276">
    <property type="component" value="Chromosome 9"/>
</dbReference>
<evidence type="ECO:0000259" key="1">
    <source>
        <dbReference type="PROSITE" id="PS51114"/>
    </source>
</evidence>
<dbReference type="GO" id="GO:0031146">
    <property type="term" value="P:SCF-dependent proteasomal ubiquitin-dependent protein catabolic process"/>
    <property type="evidence" value="ECO:0007669"/>
    <property type="project" value="TreeGrafter"/>
</dbReference>
<dbReference type="GO" id="GO:0005737">
    <property type="term" value="C:cytoplasm"/>
    <property type="evidence" value="ECO:0007669"/>
    <property type="project" value="TreeGrafter"/>
</dbReference>
<dbReference type="PANTHER" id="PTHR12125:SF5">
    <property type="entry name" value="F-BOX DOMAIN-CONTAINING PROTEIN"/>
    <property type="match status" value="1"/>
</dbReference>
<dbReference type="InterPro" id="IPR039752">
    <property type="entry name" value="F-box_only"/>
</dbReference>